<keyword evidence="1" id="KW-0472">Membrane</keyword>
<reference evidence="3" key="1">
    <citation type="submission" date="2019-02" db="EMBL/GenBank/DDBJ databases">
        <title>A novel Candidatus Liberibacter species associated with the New Zealand native fuchsia psyllid, Ctenarytaina fuchsiae.</title>
        <authorList>
            <person name="Thompson S.M."/>
            <person name="Jorgensen N."/>
            <person name="David C."/>
            <person name="Bulman S.R."/>
            <person name="Smith G.R."/>
        </authorList>
    </citation>
    <scope>NUCLEOTIDE SEQUENCE</scope>
    <source>
        <strain evidence="3">Oxford</strain>
    </source>
</reference>
<evidence type="ECO:0000313" key="3">
    <source>
        <dbReference type="EMBL" id="MBL0849095.1"/>
    </source>
</evidence>
<name>A0A937AS93_9HYPH</name>
<dbReference type="PROSITE" id="PS51257">
    <property type="entry name" value="PROKAR_LIPOPROTEIN"/>
    <property type="match status" value="1"/>
</dbReference>
<comment type="caution">
    <text evidence="3">The sequence shown here is derived from an EMBL/GenBank/DDBJ whole genome shotgun (WGS) entry which is preliminary data.</text>
</comment>
<dbReference type="Pfam" id="PF03886">
    <property type="entry name" value="ABC_trans_aux"/>
    <property type="match status" value="1"/>
</dbReference>
<dbReference type="EMBL" id="SEOL01000005">
    <property type="protein sequence ID" value="MBL0849095.1"/>
    <property type="molecule type" value="Genomic_DNA"/>
</dbReference>
<evidence type="ECO:0000313" key="4">
    <source>
        <dbReference type="Proteomes" id="UP000736856"/>
    </source>
</evidence>
<gene>
    <name evidence="3" type="ORF">EU981_03320</name>
</gene>
<keyword evidence="1" id="KW-0812">Transmembrane</keyword>
<dbReference type="Proteomes" id="UP000736856">
    <property type="component" value="Unassembled WGS sequence"/>
</dbReference>
<dbReference type="InterPro" id="IPR005586">
    <property type="entry name" value="ABC_trans_aux"/>
</dbReference>
<feature type="domain" description="ABC-type transport auxiliary lipoprotein component" evidence="2">
    <location>
        <begin position="53"/>
        <end position="200"/>
    </location>
</feature>
<dbReference type="SUPFAM" id="SSF159594">
    <property type="entry name" value="XCC0632-like"/>
    <property type="match status" value="1"/>
</dbReference>
<keyword evidence="1" id="KW-1133">Transmembrane helix</keyword>
<evidence type="ECO:0000259" key="2">
    <source>
        <dbReference type="Pfam" id="PF03886"/>
    </source>
</evidence>
<proteinExistence type="predicted"/>
<sequence length="211" mass="24041">MDKRLENLCRNVVFGSMVISSCILLSSCFGNMPRDTFDLSDNSTEMRNKASLSMASTHNLQLIINEPITLKTLNSENIIIRSSPIEMQNLIESQWNDRLPRLIQLKLIENFENNGKISTVGKPNQGISGDYQISSTIRSFEIDLQHHYAVITMSLKLINMHTGIIVAQKVFHVTNPFERDNKSYFIYALNRAFSRISSEIITWTLISIPKS</sequence>
<evidence type="ECO:0000256" key="1">
    <source>
        <dbReference type="SAM" id="Phobius"/>
    </source>
</evidence>
<feature type="transmembrane region" description="Helical" evidence="1">
    <location>
        <begin position="12"/>
        <end position="32"/>
    </location>
</feature>
<accession>A0A937AS93</accession>
<organism evidence="3 4">
    <name type="scientific">Candidatus Liberibacter ctenarytainae</name>
    <dbReference type="NCBI Taxonomy" id="2020335"/>
    <lineage>
        <taxon>Bacteria</taxon>
        <taxon>Pseudomonadati</taxon>
        <taxon>Pseudomonadota</taxon>
        <taxon>Alphaproteobacteria</taxon>
        <taxon>Hyphomicrobiales</taxon>
        <taxon>Rhizobiaceae</taxon>
        <taxon>Liberibacter</taxon>
    </lineage>
</organism>
<protein>
    <submittedName>
        <fullName evidence="3">ABC transporter</fullName>
    </submittedName>
</protein>
<dbReference type="AlphaFoldDB" id="A0A937AS93"/>
<dbReference type="Gene3D" id="3.40.50.10610">
    <property type="entry name" value="ABC-type transport auxiliary lipoprotein component"/>
    <property type="match status" value="1"/>
</dbReference>